<dbReference type="AlphaFoldDB" id="A0A502LB65"/>
<comment type="caution">
    <text evidence="1">The sequence shown here is derived from an EMBL/GenBank/DDBJ whole genome shotgun (WGS) entry which is preliminary data.</text>
</comment>
<dbReference type="EMBL" id="SAWY01000001">
    <property type="protein sequence ID" value="TPH19193.1"/>
    <property type="molecule type" value="Genomic_DNA"/>
</dbReference>
<sequence>MTSVRQKTHAKNASQKLLTKHKELIQTDNIKVVSHVQRETDDWFINTVMIEKVDVPFKYKRKKLYKSLQGQRVNITYYPDKELIAGFDIEVMSVVRIKIS</sequence>
<dbReference type="Proteomes" id="UP000315303">
    <property type="component" value="Unassembled WGS sequence"/>
</dbReference>
<evidence type="ECO:0000313" key="2">
    <source>
        <dbReference type="Proteomes" id="UP000315303"/>
    </source>
</evidence>
<reference evidence="1 2" key="1">
    <citation type="submission" date="2019-01" db="EMBL/GenBank/DDBJ databases">
        <title>Litorilituus lipolytica sp. nov., isolated from intertidal sand of the Yellow Sea in China.</title>
        <authorList>
            <person name="Liu A."/>
        </authorList>
    </citation>
    <scope>NUCLEOTIDE SEQUENCE [LARGE SCALE GENOMIC DNA]</scope>
    <source>
        <strain evidence="1 2">RZ04</strain>
    </source>
</reference>
<protein>
    <submittedName>
        <fullName evidence="1">Uncharacterized protein</fullName>
    </submittedName>
</protein>
<dbReference type="RefSeq" id="WP_140600716.1">
    <property type="nucleotide sequence ID" value="NZ_SAWY01000001.1"/>
</dbReference>
<accession>A0A502LB65</accession>
<name>A0A502LB65_9GAMM</name>
<evidence type="ECO:0000313" key="1">
    <source>
        <dbReference type="EMBL" id="TPH19193.1"/>
    </source>
</evidence>
<keyword evidence="2" id="KW-1185">Reference proteome</keyword>
<proteinExistence type="predicted"/>
<organism evidence="1 2">
    <name type="scientific">Litorilituus lipolyticus</name>
    <dbReference type="NCBI Taxonomy" id="2491017"/>
    <lineage>
        <taxon>Bacteria</taxon>
        <taxon>Pseudomonadati</taxon>
        <taxon>Pseudomonadota</taxon>
        <taxon>Gammaproteobacteria</taxon>
        <taxon>Alteromonadales</taxon>
        <taxon>Colwelliaceae</taxon>
        <taxon>Litorilituus</taxon>
    </lineage>
</organism>
<gene>
    <name evidence="1" type="ORF">EPA86_00240</name>
</gene>
<dbReference type="OrthoDB" id="5822620at2"/>